<dbReference type="InterPro" id="IPR051406">
    <property type="entry name" value="PLD_domain"/>
</dbReference>
<dbReference type="GO" id="GO:0004519">
    <property type="term" value="F:endonuclease activity"/>
    <property type="evidence" value="ECO:0007669"/>
    <property type="project" value="UniProtKB-KW"/>
</dbReference>
<dbReference type="Pfam" id="PF13091">
    <property type="entry name" value="PLDc_2"/>
    <property type="match status" value="1"/>
</dbReference>
<evidence type="ECO:0000256" key="3">
    <source>
        <dbReference type="ARBA" id="ARBA00012027"/>
    </source>
</evidence>
<evidence type="ECO:0000256" key="4">
    <source>
        <dbReference type="ARBA" id="ARBA00022801"/>
    </source>
</evidence>
<evidence type="ECO:0000256" key="1">
    <source>
        <dbReference type="ARBA" id="ARBA00000798"/>
    </source>
</evidence>
<dbReference type="EC" id="3.1.4.4" evidence="3"/>
<comment type="caution">
    <text evidence="8">The sequence shown here is derived from an EMBL/GenBank/DDBJ whole genome shotgun (WGS) entry which is preliminary data.</text>
</comment>
<dbReference type="EMBL" id="AKAU01000112">
    <property type="protein sequence ID" value="EIM98677.1"/>
    <property type="molecule type" value="Genomic_DNA"/>
</dbReference>
<organism evidence="8 9">
    <name type="scientific">Paraburkholderia hospita</name>
    <dbReference type="NCBI Taxonomy" id="169430"/>
    <lineage>
        <taxon>Bacteria</taxon>
        <taxon>Pseudomonadati</taxon>
        <taxon>Pseudomonadota</taxon>
        <taxon>Betaproteobacteria</taxon>
        <taxon>Burkholderiales</taxon>
        <taxon>Burkholderiaceae</taxon>
        <taxon>Paraburkholderia</taxon>
    </lineage>
</organism>
<sequence>MRTEVHVKKQIVISALIGALVAAAGMLWEQPSFGATPDVQAAFSPDGGGERLVLKTIYGARQRIRVMAYSFTSPVIVKALLEAKRRGVDVALTVDYRNNIEEDRSGKAAAALGALAYAGIPVRVVRVFPMQHSKYAICDETVETGSYNFSQAAAHFNSENVLVLSNHPEIARAYLDNWNQVTALGEPYRAR</sequence>
<evidence type="ECO:0000259" key="7">
    <source>
        <dbReference type="Pfam" id="PF13091"/>
    </source>
</evidence>
<dbReference type="InterPro" id="IPR025202">
    <property type="entry name" value="PLD-like_dom"/>
</dbReference>
<feature type="domain" description="Phospholipase D-like" evidence="7">
    <location>
        <begin position="54"/>
        <end position="176"/>
    </location>
</feature>
<evidence type="ECO:0000256" key="5">
    <source>
        <dbReference type="ARBA" id="ARBA00022963"/>
    </source>
</evidence>
<dbReference type="Gene3D" id="3.30.870.10">
    <property type="entry name" value="Endonuclease Chain A"/>
    <property type="match status" value="1"/>
</dbReference>
<proteinExistence type="inferred from homology"/>
<keyword evidence="6" id="KW-0443">Lipid metabolism</keyword>
<evidence type="ECO:0000256" key="2">
    <source>
        <dbReference type="ARBA" id="ARBA00008664"/>
    </source>
</evidence>
<comment type="catalytic activity">
    <reaction evidence="1">
        <text>a 1,2-diacyl-sn-glycero-3-phosphocholine + H2O = a 1,2-diacyl-sn-glycero-3-phosphate + choline + H(+)</text>
        <dbReference type="Rhea" id="RHEA:14445"/>
        <dbReference type="ChEBI" id="CHEBI:15354"/>
        <dbReference type="ChEBI" id="CHEBI:15377"/>
        <dbReference type="ChEBI" id="CHEBI:15378"/>
        <dbReference type="ChEBI" id="CHEBI:57643"/>
        <dbReference type="ChEBI" id="CHEBI:58608"/>
        <dbReference type="EC" id="3.1.4.4"/>
    </reaction>
</comment>
<keyword evidence="4" id="KW-0378">Hydrolase</keyword>
<dbReference type="Proteomes" id="UP000004980">
    <property type="component" value="Unassembled WGS sequence"/>
</dbReference>
<keyword evidence="9" id="KW-1185">Reference proteome</keyword>
<dbReference type="CDD" id="cd09170">
    <property type="entry name" value="PLDc_Nuc"/>
    <property type="match status" value="1"/>
</dbReference>
<reference evidence="8 9" key="1">
    <citation type="journal article" date="2012" name="J. Bacteriol.">
        <title>Draft Genome Sequence of the Soil Bacterium Burkholderia terrae Strain BS001, Which Interacts with Fungal Surface Structures.</title>
        <authorList>
            <person name="Nazir R."/>
            <person name="Hansen M.A."/>
            <person name="Sorensen S."/>
            <person name="van Elsas J.D."/>
        </authorList>
    </citation>
    <scope>NUCLEOTIDE SEQUENCE [LARGE SCALE GENOMIC DNA]</scope>
    <source>
        <strain evidence="8 9">BS001</strain>
    </source>
</reference>
<keyword evidence="5" id="KW-0442">Lipid degradation</keyword>
<keyword evidence="8" id="KW-0540">Nuclease</keyword>
<protein>
    <recommendedName>
        <fullName evidence="3">phospholipase D</fullName>
        <ecNumber evidence="3">3.1.4.4</ecNumber>
    </recommendedName>
</protein>
<accession>A0ABN0FIW0</accession>
<keyword evidence="8" id="KW-0255">Endonuclease</keyword>
<evidence type="ECO:0000313" key="9">
    <source>
        <dbReference type="Proteomes" id="UP000004980"/>
    </source>
</evidence>
<gene>
    <name evidence="8" type="ORF">WQE_22738</name>
</gene>
<evidence type="ECO:0000256" key="6">
    <source>
        <dbReference type="ARBA" id="ARBA00023098"/>
    </source>
</evidence>
<evidence type="ECO:0000313" key="8">
    <source>
        <dbReference type="EMBL" id="EIM98677.1"/>
    </source>
</evidence>
<dbReference type="PANTHER" id="PTHR43856:SF1">
    <property type="entry name" value="MITOCHONDRIAL CARDIOLIPIN HYDROLASE"/>
    <property type="match status" value="1"/>
</dbReference>
<comment type="similarity">
    <text evidence="2">Belongs to the phospholipase D family.</text>
</comment>
<dbReference type="PANTHER" id="PTHR43856">
    <property type="entry name" value="CARDIOLIPIN HYDROLASE"/>
    <property type="match status" value="1"/>
</dbReference>
<dbReference type="SUPFAM" id="SSF56024">
    <property type="entry name" value="Phospholipase D/nuclease"/>
    <property type="match status" value="1"/>
</dbReference>
<name>A0ABN0FIW0_9BURK</name>